<evidence type="ECO:0000313" key="2">
    <source>
        <dbReference type="Proteomes" id="UP000266861"/>
    </source>
</evidence>
<dbReference type="Proteomes" id="UP000266861">
    <property type="component" value="Unassembled WGS sequence"/>
</dbReference>
<keyword evidence="2" id="KW-1185">Reference proteome</keyword>
<name>A0A397IU39_9GLOM</name>
<organism evidence="1 2">
    <name type="scientific">Diversispora epigaea</name>
    <dbReference type="NCBI Taxonomy" id="1348612"/>
    <lineage>
        <taxon>Eukaryota</taxon>
        <taxon>Fungi</taxon>
        <taxon>Fungi incertae sedis</taxon>
        <taxon>Mucoromycota</taxon>
        <taxon>Glomeromycotina</taxon>
        <taxon>Glomeromycetes</taxon>
        <taxon>Diversisporales</taxon>
        <taxon>Diversisporaceae</taxon>
        <taxon>Diversispora</taxon>
    </lineage>
</organism>
<sequence>MRVILAKGKEESVILPALGTPVKDVWILAFNVNIPLIKKEGDPTTNIGLEIETSNSDNFLESDENCSGTIHPSSFSQTNNFTQLNDLANNFSFTNSSLQLNYLRGSPQVNDFSFTNGFTQENDFSFMNITILILI</sequence>
<comment type="caution">
    <text evidence="1">The sequence shown here is derived from an EMBL/GenBank/DDBJ whole genome shotgun (WGS) entry which is preliminary data.</text>
</comment>
<dbReference type="AlphaFoldDB" id="A0A397IU39"/>
<dbReference type="EMBL" id="PQFF01000135">
    <property type="protein sequence ID" value="RHZ79525.1"/>
    <property type="molecule type" value="Genomic_DNA"/>
</dbReference>
<protein>
    <submittedName>
        <fullName evidence="1">Uncharacterized protein</fullName>
    </submittedName>
</protein>
<accession>A0A397IU39</accession>
<gene>
    <name evidence="1" type="ORF">Glove_144g142</name>
</gene>
<evidence type="ECO:0000313" key="1">
    <source>
        <dbReference type="EMBL" id="RHZ79525.1"/>
    </source>
</evidence>
<proteinExistence type="predicted"/>
<dbReference type="OrthoDB" id="2473789at2759"/>
<reference evidence="1 2" key="1">
    <citation type="submission" date="2018-08" db="EMBL/GenBank/DDBJ databases">
        <title>Genome and evolution of the arbuscular mycorrhizal fungus Diversispora epigaea (formerly Glomus versiforme) and its bacterial endosymbionts.</title>
        <authorList>
            <person name="Sun X."/>
            <person name="Fei Z."/>
            <person name="Harrison M."/>
        </authorList>
    </citation>
    <scope>NUCLEOTIDE SEQUENCE [LARGE SCALE GENOMIC DNA]</scope>
    <source>
        <strain evidence="1 2">IT104</strain>
    </source>
</reference>